<organism evidence="2 3">
    <name type="scientific">Trichonephila inaurata madagascariensis</name>
    <dbReference type="NCBI Taxonomy" id="2747483"/>
    <lineage>
        <taxon>Eukaryota</taxon>
        <taxon>Metazoa</taxon>
        <taxon>Ecdysozoa</taxon>
        <taxon>Arthropoda</taxon>
        <taxon>Chelicerata</taxon>
        <taxon>Arachnida</taxon>
        <taxon>Araneae</taxon>
        <taxon>Araneomorphae</taxon>
        <taxon>Entelegynae</taxon>
        <taxon>Araneoidea</taxon>
        <taxon>Nephilidae</taxon>
        <taxon>Trichonephila</taxon>
        <taxon>Trichonephila inaurata</taxon>
    </lineage>
</organism>
<sequence length="132" mass="15131">MPRKNLSVQEALAIFEELPSDDDSVASNKSDTDDEDYVENVVQEEQCPSTSQPEVKWGKLYKKIDLLQNSRKHIPVKTEGGLYRRCSLSSTRKGVHRSRWLCRSCNVPLFLQAKGPTCFEKFHSEELIKCVK</sequence>
<keyword evidence="3" id="KW-1185">Reference proteome</keyword>
<evidence type="ECO:0000313" key="2">
    <source>
        <dbReference type="EMBL" id="GFY52033.1"/>
    </source>
</evidence>
<dbReference type="EMBL" id="BMAV01008432">
    <property type="protein sequence ID" value="GFY52033.1"/>
    <property type="molecule type" value="Genomic_DNA"/>
</dbReference>
<dbReference type="Proteomes" id="UP000886998">
    <property type="component" value="Unassembled WGS sequence"/>
</dbReference>
<comment type="caution">
    <text evidence="2">The sequence shown here is derived from an EMBL/GenBank/DDBJ whole genome shotgun (WGS) entry which is preliminary data.</text>
</comment>
<name>A0A8X6XEU2_9ARAC</name>
<reference evidence="2" key="1">
    <citation type="submission" date="2020-08" db="EMBL/GenBank/DDBJ databases">
        <title>Multicomponent nature underlies the extraordinary mechanical properties of spider dragline silk.</title>
        <authorList>
            <person name="Kono N."/>
            <person name="Nakamura H."/>
            <person name="Mori M."/>
            <person name="Yoshida Y."/>
            <person name="Ohtoshi R."/>
            <person name="Malay A.D."/>
            <person name="Moran D.A.P."/>
            <person name="Tomita M."/>
            <person name="Numata K."/>
            <person name="Arakawa K."/>
        </authorList>
    </citation>
    <scope>NUCLEOTIDE SEQUENCE</scope>
</reference>
<protein>
    <submittedName>
        <fullName evidence="2">Uncharacterized protein</fullName>
    </submittedName>
</protein>
<gene>
    <name evidence="2" type="ORF">TNIN_376051</name>
</gene>
<proteinExistence type="predicted"/>
<dbReference type="OrthoDB" id="6432114at2759"/>
<feature type="region of interest" description="Disordered" evidence="1">
    <location>
        <begin position="18"/>
        <end position="37"/>
    </location>
</feature>
<evidence type="ECO:0000313" key="3">
    <source>
        <dbReference type="Proteomes" id="UP000886998"/>
    </source>
</evidence>
<evidence type="ECO:0000256" key="1">
    <source>
        <dbReference type="SAM" id="MobiDB-lite"/>
    </source>
</evidence>
<accession>A0A8X6XEU2</accession>
<dbReference type="AlphaFoldDB" id="A0A8X6XEU2"/>